<protein>
    <submittedName>
        <fullName evidence="1">Uncharacterized protein</fullName>
    </submittedName>
</protein>
<proteinExistence type="predicted"/>
<organism evidence="1 2">
    <name type="scientific">Mesorhizobium wenxiniae</name>
    <dbReference type="NCBI Taxonomy" id="2014805"/>
    <lineage>
        <taxon>Bacteria</taxon>
        <taxon>Pseudomonadati</taxon>
        <taxon>Pseudomonadota</taxon>
        <taxon>Alphaproteobacteria</taxon>
        <taxon>Hyphomicrobiales</taxon>
        <taxon>Phyllobacteriaceae</taxon>
        <taxon>Mesorhizobium</taxon>
    </lineage>
</organism>
<dbReference type="RefSeq" id="WP_095519193.1">
    <property type="nucleotide sequence ID" value="NZ_NPKH01000020.1"/>
</dbReference>
<name>A0A271KHT7_9HYPH</name>
<keyword evidence="2" id="KW-1185">Reference proteome</keyword>
<evidence type="ECO:0000313" key="1">
    <source>
        <dbReference type="EMBL" id="PAP95358.1"/>
    </source>
</evidence>
<dbReference type="OrthoDB" id="7605429at2"/>
<dbReference type="Proteomes" id="UP000215931">
    <property type="component" value="Unassembled WGS sequence"/>
</dbReference>
<evidence type="ECO:0000313" key="2">
    <source>
        <dbReference type="Proteomes" id="UP000215931"/>
    </source>
</evidence>
<comment type="caution">
    <text evidence="1">The sequence shown here is derived from an EMBL/GenBank/DDBJ whole genome shotgun (WGS) entry which is preliminary data.</text>
</comment>
<accession>A0A271KHT7</accession>
<gene>
    <name evidence="1" type="ORF">CIT31_15165</name>
</gene>
<reference evidence="1 2" key="1">
    <citation type="submission" date="2017-08" db="EMBL/GenBank/DDBJ databases">
        <title>Mesorhizobium wenxinae sp. nov., a novel rhizobial species isolated from root nodules of chickpea (Cicer arietinum L.).</title>
        <authorList>
            <person name="Zhang J."/>
        </authorList>
    </citation>
    <scope>NUCLEOTIDE SEQUENCE [LARGE SCALE GENOMIC DNA]</scope>
    <source>
        <strain evidence="2">WYCCWR 10019</strain>
    </source>
</reference>
<dbReference type="EMBL" id="NPKH01000020">
    <property type="protein sequence ID" value="PAP95358.1"/>
    <property type="molecule type" value="Genomic_DNA"/>
</dbReference>
<dbReference type="AlphaFoldDB" id="A0A271KHT7"/>
<sequence length="187" mass="21229">MDMDDVQELVRRVRQKYVDHFVSAVGELAAGSQGSLATEVKFSNVDSFYRNLIAVDFVSNDGQPNPQFINSDTYLKFSPDIRAEIGGMDVFISPFKWDEVHFKFDTKDLDDDLFEEWFRTWFDIDGERETMEVVGNIIHSTQLHDGRLTVDFGTADVDAFWHLLQILSKSGVPSLAIGTDDIAQPLN</sequence>